<sequence length="36" mass="3893">MASYIIFAVSALGAPLGALIYLILDTRQREARNKGV</sequence>
<proteinExistence type="predicted"/>
<gene>
    <name evidence="2" type="ORF">UFOVP786_26</name>
</gene>
<keyword evidence="1" id="KW-1133">Transmembrane helix</keyword>
<accession>A0A6J5NTH9</accession>
<name>A0A6J5NTH9_9CAUD</name>
<feature type="transmembrane region" description="Helical" evidence="1">
    <location>
        <begin position="6"/>
        <end position="24"/>
    </location>
</feature>
<keyword evidence="1" id="KW-0472">Membrane</keyword>
<evidence type="ECO:0000313" key="2">
    <source>
        <dbReference type="EMBL" id="CAB4162112.1"/>
    </source>
</evidence>
<reference evidence="2" key="1">
    <citation type="submission" date="2020-04" db="EMBL/GenBank/DDBJ databases">
        <authorList>
            <person name="Chiriac C."/>
            <person name="Salcher M."/>
            <person name="Ghai R."/>
            <person name="Kavagutti S V."/>
        </authorList>
    </citation>
    <scope>NUCLEOTIDE SEQUENCE</scope>
</reference>
<dbReference type="EMBL" id="LR796727">
    <property type="protein sequence ID" value="CAB4162112.1"/>
    <property type="molecule type" value="Genomic_DNA"/>
</dbReference>
<keyword evidence="1" id="KW-0812">Transmembrane</keyword>
<organism evidence="2">
    <name type="scientific">uncultured Caudovirales phage</name>
    <dbReference type="NCBI Taxonomy" id="2100421"/>
    <lineage>
        <taxon>Viruses</taxon>
        <taxon>Duplodnaviria</taxon>
        <taxon>Heunggongvirae</taxon>
        <taxon>Uroviricota</taxon>
        <taxon>Caudoviricetes</taxon>
        <taxon>Peduoviridae</taxon>
        <taxon>Maltschvirus</taxon>
        <taxon>Maltschvirus maltsch</taxon>
    </lineage>
</organism>
<protein>
    <submittedName>
        <fullName evidence="2">Uncharacterized protein</fullName>
    </submittedName>
</protein>
<evidence type="ECO:0000256" key="1">
    <source>
        <dbReference type="SAM" id="Phobius"/>
    </source>
</evidence>